<dbReference type="InterPro" id="IPR005964">
    <property type="entry name" value="Glc/Gal_transptr_bac"/>
</dbReference>
<name>A0ABQ6LWQ2_9GAMM</name>
<evidence type="ECO:0000256" key="3">
    <source>
        <dbReference type="ARBA" id="ARBA00009120"/>
    </source>
</evidence>
<feature type="transmembrane region" description="Helical" evidence="8">
    <location>
        <begin position="360"/>
        <end position="381"/>
    </location>
</feature>
<sequence>MNTAVIGKETGARSSLLPMAIIGTLFFIFGFVTWLNGSLIPFLKVLCDLTAFQAMFVTFAFYIAYTVMALPMSFILSRTGYRDGMAIGLGIMAVAALMFIPAAQTGHYALFLLALFALGAGLTILQTASNPYVVRVGPQESAATRIAIMGIINKGAGVLAPMVFTALVLSGIGDFTTESLEQLGAAEREARLDEVANRLVMPYIVMAGVLLALVGLVKFSNLPEIDEKVEVPEGSTALGQFISDVKAIWQYPQVVLGSLALFAYVGVEVIAGDTIGLYGEELGLTNFASLTSYTMWFMVIGYLIGVVAIPRWISQQQALLGSAIAGSLCIAGILLGSNESTAIADTLWGWMGLTVVPDTIALVAIMGMAHALVWPAIWPLALEGLGRFTAQGSALLIMGIAGGAIIPLAFGKVAEVAADTQVGYWVALPCYLFILFYALKGHKMRSW</sequence>
<keyword evidence="7 8" id="KW-0472">Membrane</keyword>
<feature type="transmembrane region" description="Helical" evidence="8">
    <location>
        <begin position="16"/>
        <end position="35"/>
    </location>
</feature>
<comment type="similarity">
    <text evidence="3">Belongs to the major facilitator superfamily. FHS transporter (TC 2.A.1.7) family.</text>
</comment>
<dbReference type="InterPro" id="IPR011701">
    <property type="entry name" value="MFS"/>
</dbReference>
<dbReference type="EMBL" id="BSYJ01000002">
    <property type="protein sequence ID" value="GMG86520.1"/>
    <property type="molecule type" value="Genomic_DNA"/>
</dbReference>
<feature type="transmembrane region" description="Helical" evidence="8">
    <location>
        <begin position="393"/>
        <end position="410"/>
    </location>
</feature>
<dbReference type="SUPFAM" id="SSF103473">
    <property type="entry name" value="MFS general substrate transporter"/>
    <property type="match status" value="1"/>
</dbReference>
<dbReference type="PANTHER" id="PTHR43702:SF12">
    <property type="entry name" value="N-ACETYL GLUCOSAMINE TRANSPORTER NAGP"/>
    <property type="match status" value="1"/>
</dbReference>
<reference evidence="9 10" key="1">
    <citation type="submission" date="2023-04" db="EMBL/GenBank/DDBJ databases">
        <title>Marinobulbifer ophiurae gen. nov., sp. Nov., isolate from tissue of brittle star Ophioplocus japonicus.</title>
        <authorList>
            <person name="Kawano K."/>
            <person name="Sawayama S."/>
            <person name="Nakagawa S."/>
        </authorList>
    </citation>
    <scope>NUCLEOTIDE SEQUENCE [LARGE SCALE GENOMIC DNA]</scope>
    <source>
        <strain evidence="9 10">NKW57</strain>
    </source>
</reference>
<protein>
    <submittedName>
        <fullName evidence="9">Sugar MFS transporter</fullName>
    </submittedName>
</protein>
<evidence type="ECO:0000256" key="6">
    <source>
        <dbReference type="ARBA" id="ARBA00022989"/>
    </source>
</evidence>
<feature type="transmembrane region" description="Helical" evidence="8">
    <location>
        <begin position="108"/>
        <end position="125"/>
    </location>
</feature>
<keyword evidence="4" id="KW-1003">Cell membrane</keyword>
<organism evidence="9 10">
    <name type="scientific">Biformimicrobium ophioploci</name>
    <dbReference type="NCBI Taxonomy" id="3036711"/>
    <lineage>
        <taxon>Bacteria</taxon>
        <taxon>Pseudomonadati</taxon>
        <taxon>Pseudomonadota</taxon>
        <taxon>Gammaproteobacteria</taxon>
        <taxon>Cellvibrionales</taxon>
        <taxon>Microbulbiferaceae</taxon>
        <taxon>Biformimicrobium</taxon>
    </lineage>
</organism>
<evidence type="ECO:0000256" key="2">
    <source>
        <dbReference type="ARBA" id="ARBA00004429"/>
    </source>
</evidence>
<dbReference type="RefSeq" id="WP_285763056.1">
    <property type="nucleotide sequence ID" value="NZ_BSYJ01000002.1"/>
</dbReference>
<dbReference type="CDD" id="cd17394">
    <property type="entry name" value="MFS_FucP_like"/>
    <property type="match status" value="1"/>
</dbReference>
<feature type="transmembrane region" description="Helical" evidence="8">
    <location>
        <begin position="254"/>
        <end position="278"/>
    </location>
</feature>
<dbReference type="PANTHER" id="PTHR43702">
    <property type="entry name" value="L-FUCOSE-PROTON SYMPORTER"/>
    <property type="match status" value="1"/>
</dbReference>
<evidence type="ECO:0000256" key="1">
    <source>
        <dbReference type="ARBA" id="ARBA00003321"/>
    </source>
</evidence>
<feature type="transmembrane region" description="Helical" evidence="8">
    <location>
        <begin position="84"/>
        <end position="102"/>
    </location>
</feature>
<keyword evidence="5 8" id="KW-0812">Transmembrane</keyword>
<dbReference type="Proteomes" id="UP001224392">
    <property type="component" value="Unassembled WGS sequence"/>
</dbReference>
<feature type="transmembrane region" description="Helical" evidence="8">
    <location>
        <begin position="318"/>
        <end position="337"/>
    </location>
</feature>
<dbReference type="InterPro" id="IPR050375">
    <property type="entry name" value="MFS_TsgA-like"/>
</dbReference>
<feature type="transmembrane region" description="Helical" evidence="8">
    <location>
        <begin position="55"/>
        <end position="77"/>
    </location>
</feature>
<comment type="function">
    <text evidence="1">Intake of glucose and galactose.</text>
</comment>
<feature type="transmembrane region" description="Helical" evidence="8">
    <location>
        <begin position="422"/>
        <end position="439"/>
    </location>
</feature>
<keyword evidence="6 8" id="KW-1133">Transmembrane helix</keyword>
<evidence type="ECO:0000256" key="4">
    <source>
        <dbReference type="ARBA" id="ARBA00022475"/>
    </source>
</evidence>
<accession>A0ABQ6LWQ2</accession>
<evidence type="ECO:0000313" key="9">
    <source>
        <dbReference type="EMBL" id="GMG86520.1"/>
    </source>
</evidence>
<evidence type="ECO:0000256" key="8">
    <source>
        <dbReference type="SAM" id="Phobius"/>
    </source>
</evidence>
<comment type="subcellular location">
    <subcellularLocation>
        <location evidence="2">Cell inner membrane</location>
        <topology evidence="2">Multi-pass membrane protein</topology>
    </subcellularLocation>
</comment>
<dbReference type="InterPro" id="IPR036259">
    <property type="entry name" value="MFS_trans_sf"/>
</dbReference>
<dbReference type="NCBIfam" id="TIGR01272">
    <property type="entry name" value="gluP"/>
    <property type="match status" value="1"/>
</dbReference>
<gene>
    <name evidence="9" type="ORF">MNKW57_08410</name>
</gene>
<dbReference type="Pfam" id="PF07690">
    <property type="entry name" value="MFS_1"/>
    <property type="match status" value="1"/>
</dbReference>
<evidence type="ECO:0000313" key="10">
    <source>
        <dbReference type="Proteomes" id="UP001224392"/>
    </source>
</evidence>
<evidence type="ECO:0000256" key="7">
    <source>
        <dbReference type="ARBA" id="ARBA00023136"/>
    </source>
</evidence>
<comment type="caution">
    <text evidence="9">The sequence shown here is derived from an EMBL/GenBank/DDBJ whole genome shotgun (WGS) entry which is preliminary data.</text>
</comment>
<feature type="transmembrane region" description="Helical" evidence="8">
    <location>
        <begin position="200"/>
        <end position="219"/>
    </location>
</feature>
<feature type="transmembrane region" description="Helical" evidence="8">
    <location>
        <begin position="290"/>
        <end position="309"/>
    </location>
</feature>
<keyword evidence="10" id="KW-1185">Reference proteome</keyword>
<evidence type="ECO:0000256" key="5">
    <source>
        <dbReference type="ARBA" id="ARBA00022692"/>
    </source>
</evidence>
<proteinExistence type="inferred from homology"/>
<feature type="transmembrane region" description="Helical" evidence="8">
    <location>
        <begin position="146"/>
        <end position="172"/>
    </location>
</feature>
<dbReference type="Gene3D" id="1.20.1250.20">
    <property type="entry name" value="MFS general substrate transporter like domains"/>
    <property type="match status" value="2"/>
</dbReference>